<dbReference type="Proteomes" id="UP000297693">
    <property type="component" value="Unassembled WGS sequence"/>
</dbReference>
<dbReference type="AlphaFoldDB" id="A0A4R9K6F4"/>
<dbReference type="InterPro" id="IPR029057">
    <property type="entry name" value="PRTase-like"/>
</dbReference>
<comment type="subcellular location">
    <subcellularLocation>
        <location evidence="2 15">Cytoplasm</location>
    </subcellularLocation>
</comment>
<evidence type="ECO:0000259" key="16">
    <source>
        <dbReference type="Pfam" id="PF00156"/>
    </source>
</evidence>
<name>A0A4R9K6F4_9LEPT</name>
<evidence type="ECO:0000256" key="12">
    <source>
        <dbReference type="ARBA" id="ARBA00022842"/>
    </source>
</evidence>
<protein>
    <recommendedName>
        <fullName evidence="5 15">Hypoxanthine phosphoribosyltransferase</fullName>
        <ecNumber evidence="5 15">2.4.2.8</ecNumber>
    </recommendedName>
</protein>
<dbReference type="GO" id="GO:0052657">
    <property type="term" value="F:guanine phosphoribosyltransferase activity"/>
    <property type="evidence" value="ECO:0007669"/>
    <property type="project" value="RHEA"/>
</dbReference>
<dbReference type="GO" id="GO:0032264">
    <property type="term" value="P:IMP salvage"/>
    <property type="evidence" value="ECO:0007669"/>
    <property type="project" value="UniProtKB-UniPathway"/>
</dbReference>
<dbReference type="PANTHER" id="PTHR43340:SF1">
    <property type="entry name" value="HYPOXANTHINE PHOSPHORIBOSYLTRANSFERASE"/>
    <property type="match status" value="1"/>
</dbReference>
<comment type="similarity">
    <text evidence="4 15">Belongs to the purine/pyrimidine phosphoribosyltransferase family.</text>
</comment>
<evidence type="ECO:0000256" key="5">
    <source>
        <dbReference type="ARBA" id="ARBA00011895"/>
    </source>
</evidence>
<evidence type="ECO:0000256" key="10">
    <source>
        <dbReference type="ARBA" id="ARBA00022726"/>
    </source>
</evidence>
<dbReference type="Pfam" id="PF00156">
    <property type="entry name" value="Pribosyltran"/>
    <property type="match status" value="1"/>
</dbReference>
<comment type="pathway">
    <text evidence="3 15">Purine metabolism; IMP biosynthesis via salvage pathway; IMP from hypoxanthine: step 1/1.</text>
</comment>
<organism evidence="17 18">
    <name type="scientific">Leptospira ognonensis</name>
    <dbReference type="NCBI Taxonomy" id="2484945"/>
    <lineage>
        <taxon>Bacteria</taxon>
        <taxon>Pseudomonadati</taxon>
        <taxon>Spirochaetota</taxon>
        <taxon>Spirochaetia</taxon>
        <taxon>Leptospirales</taxon>
        <taxon>Leptospiraceae</taxon>
        <taxon>Leptospira</taxon>
    </lineage>
</organism>
<proteinExistence type="inferred from homology"/>
<gene>
    <name evidence="17" type="primary">hpt</name>
    <name evidence="17" type="ORF">EHQ58_06875</name>
</gene>
<keyword evidence="7 15" id="KW-0328">Glycosyltransferase</keyword>
<evidence type="ECO:0000256" key="9">
    <source>
        <dbReference type="ARBA" id="ARBA00022723"/>
    </source>
</evidence>
<accession>A0A4R9K6F4</accession>
<evidence type="ECO:0000256" key="1">
    <source>
        <dbReference type="ARBA" id="ARBA00001946"/>
    </source>
</evidence>
<keyword evidence="18" id="KW-1185">Reference proteome</keyword>
<sequence>MKALFSEERIHTRVDELGREISRDFLGQDLLLIGVLNGGFIFTADLCRSIAIPHEIDFIGASSYGDGTSSTGTIEYTKLLKNSIEKKSILIVEDIVDTGKTLEFLVNDLLKQNPKELKIAALFWKKEKANPNLKVDYPGFVIQDEFLVGYGLDYAGKYRNLPYVAKFEAKDLE</sequence>
<evidence type="ECO:0000256" key="2">
    <source>
        <dbReference type="ARBA" id="ARBA00004496"/>
    </source>
</evidence>
<evidence type="ECO:0000313" key="18">
    <source>
        <dbReference type="Proteomes" id="UP000297693"/>
    </source>
</evidence>
<comment type="catalytic activity">
    <reaction evidence="14">
        <text>IMP + diphosphate = hypoxanthine + 5-phospho-alpha-D-ribose 1-diphosphate</text>
        <dbReference type="Rhea" id="RHEA:17973"/>
        <dbReference type="ChEBI" id="CHEBI:17368"/>
        <dbReference type="ChEBI" id="CHEBI:33019"/>
        <dbReference type="ChEBI" id="CHEBI:58017"/>
        <dbReference type="ChEBI" id="CHEBI:58053"/>
        <dbReference type="EC" id="2.4.2.8"/>
    </reaction>
    <physiologicalReaction direction="right-to-left" evidence="14">
        <dbReference type="Rhea" id="RHEA:17975"/>
    </physiologicalReaction>
</comment>
<dbReference type="GO" id="GO:0006166">
    <property type="term" value="P:purine ribonucleoside salvage"/>
    <property type="evidence" value="ECO:0007669"/>
    <property type="project" value="UniProtKB-KW"/>
</dbReference>
<dbReference type="FunFam" id="3.40.50.2020:FF:000006">
    <property type="entry name" value="Hypoxanthine phosphoribosyltransferase"/>
    <property type="match status" value="1"/>
</dbReference>
<keyword evidence="12 15" id="KW-0460">Magnesium</keyword>
<dbReference type="InterPro" id="IPR050408">
    <property type="entry name" value="HGPRT"/>
</dbReference>
<evidence type="ECO:0000256" key="4">
    <source>
        <dbReference type="ARBA" id="ARBA00008391"/>
    </source>
</evidence>
<dbReference type="GO" id="GO:0000166">
    <property type="term" value="F:nucleotide binding"/>
    <property type="evidence" value="ECO:0007669"/>
    <property type="project" value="UniProtKB-KW"/>
</dbReference>
<dbReference type="Gene3D" id="3.40.50.2020">
    <property type="match status" value="1"/>
</dbReference>
<dbReference type="InterPro" id="IPR000836">
    <property type="entry name" value="PRTase_dom"/>
</dbReference>
<evidence type="ECO:0000256" key="15">
    <source>
        <dbReference type="RuleBase" id="RU364099"/>
    </source>
</evidence>
<dbReference type="UniPathway" id="UPA00591">
    <property type="reaction ID" value="UER00648"/>
</dbReference>
<dbReference type="RefSeq" id="WP_135623144.1">
    <property type="nucleotide sequence ID" value="NZ_RQGD01000022.1"/>
</dbReference>
<comment type="caution">
    <text evidence="17">The sequence shown here is derived from an EMBL/GenBank/DDBJ whole genome shotgun (WGS) entry which is preliminary data.</text>
</comment>
<dbReference type="OrthoDB" id="9802824at2"/>
<dbReference type="NCBIfam" id="TIGR01203">
    <property type="entry name" value="HGPRTase"/>
    <property type="match status" value="1"/>
</dbReference>
<keyword evidence="6 15" id="KW-0963">Cytoplasm</keyword>
<keyword evidence="9 15" id="KW-0479">Metal-binding</keyword>
<dbReference type="GO" id="GO:0046100">
    <property type="term" value="P:hypoxanthine metabolic process"/>
    <property type="evidence" value="ECO:0007669"/>
    <property type="project" value="TreeGrafter"/>
</dbReference>
<dbReference type="InterPro" id="IPR005904">
    <property type="entry name" value="Hxn_phspho_trans"/>
</dbReference>
<dbReference type="GO" id="GO:0004422">
    <property type="term" value="F:hypoxanthine phosphoribosyltransferase activity"/>
    <property type="evidence" value="ECO:0007669"/>
    <property type="project" value="InterPro"/>
</dbReference>
<comment type="catalytic activity">
    <reaction evidence="13">
        <text>GMP + diphosphate = guanine + 5-phospho-alpha-D-ribose 1-diphosphate</text>
        <dbReference type="Rhea" id="RHEA:25424"/>
        <dbReference type="ChEBI" id="CHEBI:16235"/>
        <dbReference type="ChEBI" id="CHEBI:33019"/>
        <dbReference type="ChEBI" id="CHEBI:58017"/>
        <dbReference type="ChEBI" id="CHEBI:58115"/>
        <dbReference type="EC" id="2.4.2.8"/>
    </reaction>
    <physiologicalReaction direction="right-to-left" evidence="13">
        <dbReference type="Rhea" id="RHEA:25426"/>
    </physiologicalReaction>
</comment>
<evidence type="ECO:0000256" key="11">
    <source>
        <dbReference type="ARBA" id="ARBA00022741"/>
    </source>
</evidence>
<dbReference type="CDD" id="cd06223">
    <property type="entry name" value="PRTases_typeI"/>
    <property type="match status" value="1"/>
</dbReference>
<keyword evidence="10 15" id="KW-0660">Purine salvage</keyword>
<evidence type="ECO:0000256" key="7">
    <source>
        <dbReference type="ARBA" id="ARBA00022676"/>
    </source>
</evidence>
<dbReference type="GO" id="GO:0005829">
    <property type="term" value="C:cytosol"/>
    <property type="evidence" value="ECO:0007669"/>
    <property type="project" value="TreeGrafter"/>
</dbReference>
<feature type="domain" description="Phosphoribosyltransferase" evidence="16">
    <location>
        <begin position="7"/>
        <end position="154"/>
    </location>
</feature>
<evidence type="ECO:0000256" key="13">
    <source>
        <dbReference type="ARBA" id="ARBA00048811"/>
    </source>
</evidence>
<comment type="cofactor">
    <cofactor evidence="1 15">
        <name>Mg(2+)</name>
        <dbReference type="ChEBI" id="CHEBI:18420"/>
    </cofactor>
</comment>
<evidence type="ECO:0000256" key="14">
    <source>
        <dbReference type="ARBA" id="ARBA00049402"/>
    </source>
</evidence>
<dbReference type="GO" id="GO:0000287">
    <property type="term" value="F:magnesium ion binding"/>
    <property type="evidence" value="ECO:0007669"/>
    <property type="project" value="TreeGrafter"/>
</dbReference>
<dbReference type="PANTHER" id="PTHR43340">
    <property type="entry name" value="HYPOXANTHINE-GUANINE PHOSPHORIBOSYLTRANSFERASE"/>
    <property type="match status" value="1"/>
</dbReference>
<evidence type="ECO:0000313" key="17">
    <source>
        <dbReference type="EMBL" id="TGL60218.1"/>
    </source>
</evidence>
<keyword evidence="8 15" id="KW-0808">Transferase</keyword>
<dbReference type="GO" id="GO:0006178">
    <property type="term" value="P:guanine salvage"/>
    <property type="evidence" value="ECO:0007669"/>
    <property type="project" value="TreeGrafter"/>
</dbReference>
<reference evidence="17" key="1">
    <citation type="journal article" date="2019" name="PLoS Negl. Trop. Dis.">
        <title>Revisiting the worldwide diversity of Leptospira species in the environment.</title>
        <authorList>
            <person name="Vincent A.T."/>
            <person name="Schiettekatte O."/>
            <person name="Bourhy P."/>
            <person name="Veyrier F.J."/>
            <person name="Picardeau M."/>
        </authorList>
    </citation>
    <scope>NUCLEOTIDE SEQUENCE [LARGE SCALE GENOMIC DNA]</scope>
    <source>
        <strain evidence="17">201702476</strain>
    </source>
</reference>
<evidence type="ECO:0000256" key="3">
    <source>
        <dbReference type="ARBA" id="ARBA00004669"/>
    </source>
</evidence>
<dbReference type="EC" id="2.4.2.8" evidence="5 15"/>
<evidence type="ECO:0000256" key="8">
    <source>
        <dbReference type="ARBA" id="ARBA00022679"/>
    </source>
</evidence>
<evidence type="ECO:0000256" key="6">
    <source>
        <dbReference type="ARBA" id="ARBA00022490"/>
    </source>
</evidence>
<dbReference type="EMBL" id="RQGD01000022">
    <property type="protein sequence ID" value="TGL60218.1"/>
    <property type="molecule type" value="Genomic_DNA"/>
</dbReference>
<dbReference type="SUPFAM" id="SSF53271">
    <property type="entry name" value="PRTase-like"/>
    <property type="match status" value="1"/>
</dbReference>
<keyword evidence="11 15" id="KW-0547">Nucleotide-binding</keyword>
<dbReference type="GO" id="GO:0032263">
    <property type="term" value="P:GMP salvage"/>
    <property type="evidence" value="ECO:0007669"/>
    <property type="project" value="TreeGrafter"/>
</dbReference>